<feature type="transmembrane region" description="Helical" evidence="1">
    <location>
        <begin position="70"/>
        <end position="89"/>
    </location>
</feature>
<evidence type="ECO:0008006" key="3">
    <source>
        <dbReference type="Google" id="ProtNLM"/>
    </source>
</evidence>
<evidence type="ECO:0000313" key="2">
    <source>
        <dbReference type="EMBL" id="KKM18153.1"/>
    </source>
</evidence>
<accession>A0A0F9K7V8</accession>
<sequence length="123" mass="13740">MYLLIKQAHIGFAIISISFFVLRAFWSVTESAKLQQRWAKTSPHVIDTLLLACAVYLMITTGQYPFADHWLTAKFLALLVYIATGTIAIKRGKTAGVRLLFSLLAIATFGYIVAVAVTRTPWF</sequence>
<dbReference type="PANTHER" id="PTHR39594">
    <property type="entry name" value="PROTEIN YCHQ"/>
    <property type="match status" value="1"/>
</dbReference>
<keyword evidence="1" id="KW-0812">Transmembrane</keyword>
<organism evidence="2">
    <name type="scientific">marine sediment metagenome</name>
    <dbReference type="NCBI Taxonomy" id="412755"/>
    <lineage>
        <taxon>unclassified sequences</taxon>
        <taxon>metagenomes</taxon>
        <taxon>ecological metagenomes</taxon>
    </lineage>
</organism>
<reference evidence="2" key="1">
    <citation type="journal article" date="2015" name="Nature">
        <title>Complex archaea that bridge the gap between prokaryotes and eukaryotes.</title>
        <authorList>
            <person name="Spang A."/>
            <person name="Saw J.H."/>
            <person name="Jorgensen S.L."/>
            <person name="Zaremba-Niedzwiedzka K."/>
            <person name="Martijn J."/>
            <person name="Lind A.E."/>
            <person name="van Eijk R."/>
            <person name="Schleper C."/>
            <person name="Guy L."/>
            <person name="Ettema T.J."/>
        </authorList>
    </citation>
    <scope>NUCLEOTIDE SEQUENCE</scope>
</reference>
<protein>
    <recommendedName>
        <fullName evidence="3">Regulator SirB</fullName>
    </recommendedName>
</protein>
<proteinExistence type="predicted"/>
<dbReference type="Pfam" id="PF04247">
    <property type="entry name" value="SirB"/>
    <property type="match status" value="1"/>
</dbReference>
<evidence type="ECO:0000256" key="1">
    <source>
        <dbReference type="SAM" id="Phobius"/>
    </source>
</evidence>
<dbReference type="AlphaFoldDB" id="A0A0F9K7V8"/>
<keyword evidence="1" id="KW-0472">Membrane</keyword>
<dbReference type="PANTHER" id="PTHR39594:SF1">
    <property type="entry name" value="PROTEIN YCHQ"/>
    <property type="match status" value="1"/>
</dbReference>
<dbReference type="InterPro" id="IPR007360">
    <property type="entry name" value="SirB"/>
</dbReference>
<dbReference type="GO" id="GO:0005886">
    <property type="term" value="C:plasma membrane"/>
    <property type="evidence" value="ECO:0007669"/>
    <property type="project" value="TreeGrafter"/>
</dbReference>
<gene>
    <name evidence="2" type="ORF">LCGC14_1668560</name>
</gene>
<name>A0A0F9K7V8_9ZZZZ</name>
<feature type="transmembrane region" description="Helical" evidence="1">
    <location>
        <begin position="6"/>
        <end position="25"/>
    </location>
</feature>
<dbReference type="EMBL" id="LAZR01014282">
    <property type="protein sequence ID" value="KKM18153.1"/>
    <property type="molecule type" value="Genomic_DNA"/>
</dbReference>
<feature type="transmembrane region" description="Helical" evidence="1">
    <location>
        <begin position="96"/>
        <end position="117"/>
    </location>
</feature>
<dbReference type="PIRSF" id="PIRSF005610">
    <property type="entry name" value="SirB"/>
    <property type="match status" value="1"/>
</dbReference>
<feature type="transmembrane region" description="Helical" evidence="1">
    <location>
        <begin position="45"/>
        <end position="64"/>
    </location>
</feature>
<keyword evidence="1" id="KW-1133">Transmembrane helix</keyword>
<comment type="caution">
    <text evidence="2">The sequence shown here is derived from an EMBL/GenBank/DDBJ whole genome shotgun (WGS) entry which is preliminary data.</text>
</comment>